<dbReference type="Proteomes" id="UP000555728">
    <property type="component" value="Unassembled WGS sequence"/>
</dbReference>
<dbReference type="InterPro" id="IPR049245">
    <property type="entry name" value="DUF6880"/>
</dbReference>
<proteinExistence type="predicted"/>
<dbReference type="EMBL" id="JACIGI010000042">
    <property type="protein sequence ID" value="MBB4287593.1"/>
    <property type="molecule type" value="Genomic_DNA"/>
</dbReference>
<gene>
    <name evidence="1" type="ORF">GGD88_003344</name>
</gene>
<comment type="caution">
    <text evidence="1">The sequence shown here is derived from an EMBL/GenBank/DDBJ whole genome shotgun (WGS) entry which is preliminary data.</text>
</comment>
<evidence type="ECO:0000313" key="2">
    <source>
        <dbReference type="Proteomes" id="UP000555728"/>
    </source>
</evidence>
<organism evidence="1 2">
    <name type="scientific">Roseospira goensis</name>
    <dbReference type="NCBI Taxonomy" id="391922"/>
    <lineage>
        <taxon>Bacteria</taxon>
        <taxon>Pseudomonadati</taxon>
        <taxon>Pseudomonadota</taxon>
        <taxon>Alphaproteobacteria</taxon>
        <taxon>Rhodospirillales</taxon>
        <taxon>Rhodospirillaceae</taxon>
        <taxon>Roseospira</taxon>
    </lineage>
</organism>
<dbReference type="RefSeq" id="WP_184437506.1">
    <property type="nucleotide sequence ID" value="NZ_JACIGI010000042.1"/>
</dbReference>
<name>A0A7W6WMB2_9PROT</name>
<dbReference type="AlphaFoldDB" id="A0A7W6WMB2"/>
<accession>A0A7W6WMB2</accession>
<sequence>MPSKKTLNAQNLEALGAEKLAELLLEVTTGNAAAKRRLRLALADALGPAEVAREVRKRLGEIARGRRFIEWSETRAMAADLESHRVTIVDKVGGSDPVTALDLTWRFLDLGNAVYARCDDSSGVIADVFRTACGDLGRLATAAGVEPVALADRTYDALCGNDYGLTDNLIPVLAPALGRKGLEHLKGRIVALSNTPVPRPADKDRVRIGWSSHTGAIYEDEMAERSRQGTVRYALQAIADAQGDVDAFIAQYDPKVRKVPQIAAEIAQRLIAADRADEALRLLDNANTSRTGWPSFDWDDARIAALEALDRPDDAQAARWTVFERSLSSTHLRDYLSRLPDFEDLEAEEKALDYAERVTGVHEALWFLVHWPALDRAARLVLARASDLDGNHYHILTPAADALAGKHPLAATLLLRAMIDFALGRARNSRYRHAARHLMDCAGLATRIEDFGAFETHVAYEARLRRDHGRKTSFWNAVESA</sequence>
<reference evidence="1 2" key="1">
    <citation type="submission" date="2020-08" db="EMBL/GenBank/DDBJ databases">
        <title>Genome sequencing of Purple Non-Sulfur Bacteria from various extreme environments.</title>
        <authorList>
            <person name="Mayer M."/>
        </authorList>
    </citation>
    <scope>NUCLEOTIDE SEQUENCE [LARGE SCALE GENOMIC DNA]</scope>
    <source>
        <strain evidence="1 2">JA135</strain>
    </source>
</reference>
<evidence type="ECO:0000313" key="1">
    <source>
        <dbReference type="EMBL" id="MBB4287593.1"/>
    </source>
</evidence>
<dbReference type="Pfam" id="PF21810">
    <property type="entry name" value="DUF6880"/>
    <property type="match status" value="1"/>
</dbReference>
<protein>
    <submittedName>
        <fullName evidence="1">Uncharacterized protein</fullName>
    </submittedName>
</protein>
<keyword evidence="2" id="KW-1185">Reference proteome</keyword>